<evidence type="ECO:0000256" key="1">
    <source>
        <dbReference type="SAM" id="MobiDB-lite"/>
    </source>
</evidence>
<dbReference type="Proteomes" id="UP000585614">
    <property type="component" value="Unassembled WGS sequence"/>
</dbReference>
<proteinExistence type="predicted"/>
<reference evidence="2 3" key="1">
    <citation type="journal article" date="2020" name="Nature">
        <title>Six reference-quality genomes reveal evolution of bat adaptations.</title>
        <authorList>
            <person name="Jebb D."/>
            <person name="Huang Z."/>
            <person name="Pippel M."/>
            <person name="Hughes G.M."/>
            <person name="Lavrichenko K."/>
            <person name="Devanna P."/>
            <person name="Winkler S."/>
            <person name="Jermiin L.S."/>
            <person name="Skirmuntt E.C."/>
            <person name="Katzourakis A."/>
            <person name="Burkitt-Gray L."/>
            <person name="Ray D.A."/>
            <person name="Sullivan K.A.M."/>
            <person name="Roscito J.G."/>
            <person name="Kirilenko B.M."/>
            <person name="Davalos L.M."/>
            <person name="Corthals A.P."/>
            <person name="Power M.L."/>
            <person name="Jones G."/>
            <person name="Ransome R.D."/>
            <person name="Dechmann D.K.N."/>
            <person name="Locatelli A.G."/>
            <person name="Puechmaille S.J."/>
            <person name="Fedrigo O."/>
            <person name="Jarvis E.D."/>
            <person name="Hiller M."/>
            <person name="Vernes S.C."/>
            <person name="Myers E.W."/>
            <person name="Teeling E.C."/>
        </authorList>
    </citation>
    <scope>NUCLEOTIDE SEQUENCE [LARGE SCALE GENOMIC DNA]</scope>
    <source>
        <strain evidence="2">MRhiFer1</strain>
        <tissue evidence="2">Lung</tissue>
    </source>
</reference>
<dbReference type="AlphaFoldDB" id="A0A7J7S8B2"/>
<gene>
    <name evidence="2" type="ORF">mRhiFer1_009218</name>
</gene>
<evidence type="ECO:0000313" key="3">
    <source>
        <dbReference type="Proteomes" id="UP000585614"/>
    </source>
</evidence>
<sequence>MRSAQPRGRNAELGRLLAAALARGPRSFSIPRRLVCQTRGTRAGLHFPLARVAALRPIRLFVNNDAREEERKLEPLKPAEKPDEAPSIPQALSARSSSEPTSSPPPPPPGTKVELGKEQRQFPNGSDFQYRGVSERPLSSELQNPGYFRKSVR</sequence>
<protein>
    <submittedName>
        <fullName evidence="2">Uncharacterized protein</fullName>
    </submittedName>
</protein>
<organism evidence="2 3">
    <name type="scientific">Rhinolophus ferrumequinum</name>
    <name type="common">Greater horseshoe bat</name>
    <dbReference type="NCBI Taxonomy" id="59479"/>
    <lineage>
        <taxon>Eukaryota</taxon>
        <taxon>Metazoa</taxon>
        <taxon>Chordata</taxon>
        <taxon>Craniata</taxon>
        <taxon>Vertebrata</taxon>
        <taxon>Euteleostomi</taxon>
        <taxon>Mammalia</taxon>
        <taxon>Eutheria</taxon>
        <taxon>Laurasiatheria</taxon>
        <taxon>Chiroptera</taxon>
        <taxon>Yinpterochiroptera</taxon>
        <taxon>Rhinolophoidea</taxon>
        <taxon>Rhinolophidae</taxon>
        <taxon>Rhinolophinae</taxon>
        <taxon>Rhinolophus</taxon>
    </lineage>
</organism>
<comment type="caution">
    <text evidence="2">The sequence shown here is derived from an EMBL/GenBank/DDBJ whole genome shotgun (WGS) entry which is preliminary data.</text>
</comment>
<feature type="region of interest" description="Disordered" evidence="1">
    <location>
        <begin position="63"/>
        <end position="153"/>
    </location>
</feature>
<name>A0A7J7S8B2_RHIFE</name>
<accession>A0A7J7S8B2</accession>
<dbReference type="EMBL" id="JACAGC010000023">
    <property type="protein sequence ID" value="KAF6284455.1"/>
    <property type="molecule type" value="Genomic_DNA"/>
</dbReference>
<evidence type="ECO:0000313" key="2">
    <source>
        <dbReference type="EMBL" id="KAF6284455.1"/>
    </source>
</evidence>
<feature type="compositionally biased region" description="Basic and acidic residues" evidence="1">
    <location>
        <begin position="65"/>
        <end position="84"/>
    </location>
</feature>